<dbReference type="Gene3D" id="3.40.50.300">
    <property type="entry name" value="P-loop containing nucleotide triphosphate hydrolases"/>
    <property type="match status" value="1"/>
</dbReference>
<dbReference type="SUPFAM" id="SSF52540">
    <property type="entry name" value="P-loop containing nucleoside triphosphate hydrolases"/>
    <property type="match status" value="1"/>
</dbReference>
<dbReference type="AlphaFoldDB" id="A0A7K1KNY9"/>
<dbReference type="Pfam" id="PF03567">
    <property type="entry name" value="Sulfotransfer_2"/>
    <property type="match status" value="1"/>
</dbReference>
<protein>
    <submittedName>
        <fullName evidence="1">Chondroitin 4-O-sulfotransferase</fullName>
    </submittedName>
</protein>
<evidence type="ECO:0000313" key="2">
    <source>
        <dbReference type="Proteomes" id="UP000461162"/>
    </source>
</evidence>
<proteinExistence type="predicted"/>
<evidence type="ECO:0000313" key="1">
    <source>
        <dbReference type="EMBL" id="MUM77815.1"/>
    </source>
</evidence>
<comment type="caution">
    <text evidence="1">The sequence shown here is derived from an EMBL/GenBank/DDBJ whole genome shotgun (WGS) entry which is preliminary data.</text>
</comment>
<sequence>MIINHKYKFIFFRTRKTASTSAAIALSRFCGKDDVITPLPDVDEDIRRKAGGRGPQNYSIHPGRYGRLDWLVAVRTMRLKKFPRHATASFVKRYVSEEIWNTYFKFCFERNPYDKAISRYYWTAPEPRPTISSFLDDLETHFLTNWDIYTINDHIALDFVGRYENLIEDMETVRKCLGLPEEILMPRAKGMHRGNRDHYSAVLDPSARKRVEVVCAKEIAAFGYEWEEK</sequence>
<dbReference type="GO" id="GO:0008146">
    <property type="term" value="F:sulfotransferase activity"/>
    <property type="evidence" value="ECO:0007669"/>
    <property type="project" value="InterPro"/>
</dbReference>
<dbReference type="InterPro" id="IPR027417">
    <property type="entry name" value="P-loop_NTPase"/>
</dbReference>
<dbReference type="RefSeq" id="WP_155934347.1">
    <property type="nucleotide sequence ID" value="NZ_WODC01000005.1"/>
</dbReference>
<dbReference type="Proteomes" id="UP000461162">
    <property type="component" value="Unassembled WGS sequence"/>
</dbReference>
<organism evidence="1 2">
    <name type="scientific">Pseudodesulfovibrio alkaliphilus</name>
    <dbReference type="NCBI Taxonomy" id="2661613"/>
    <lineage>
        <taxon>Bacteria</taxon>
        <taxon>Pseudomonadati</taxon>
        <taxon>Thermodesulfobacteriota</taxon>
        <taxon>Desulfovibrionia</taxon>
        <taxon>Desulfovibrionales</taxon>
        <taxon>Desulfovibrionaceae</taxon>
    </lineage>
</organism>
<reference evidence="1 2" key="1">
    <citation type="submission" date="2019-11" db="EMBL/GenBank/DDBJ databases">
        <title>Pseudodesulfovibrio alkaliphilus, sp. nov., an alkaliphilic sulfate-reducing bacteria from mud volcano of Taman peninsula, Russia.</title>
        <authorList>
            <person name="Frolova A."/>
            <person name="Merkel A.Y."/>
            <person name="Slobodkin A.I."/>
        </authorList>
    </citation>
    <scope>NUCLEOTIDE SEQUENCE [LARGE SCALE GENOMIC DNA]</scope>
    <source>
        <strain evidence="1 2">F-1</strain>
    </source>
</reference>
<dbReference type="InterPro" id="IPR005331">
    <property type="entry name" value="Sulfotransferase"/>
</dbReference>
<dbReference type="GO" id="GO:0016020">
    <property type="term" value="C:membrane"/>
    <property type="evidence" value="ECO:0007669"/>
    <property type="project" value="InterPro"/>
</dbReference>
<keyword evidence="2" id="KW-1185">Reference proteome</keyword>
<dbReference type="EMBL" id="WODC01000005">
    <property type="protein sequence ID" value="MUM77815.1"/>
    <property type="molecule type" value="Genomic_DNA"/>
</dbReference>
<name>A0A7K1KNY9_9BACT</name>
<accession>A0A7K1KNY9</accession>
<gene>
    <name evidence="1" type="ORF">GKC30_09230</name>
</gene>
<keyword evidence="1" id="KW-0808">Transferase</keyword>